<protein>
    <submittedName>
        <fullName evidence="1">Uncharacterized protein</fullName>
    </submittedName>
</protein>
<evidence type="ECO:0000313" key="2">
    <source>
        <dbReference type="Proteomes" id="UP000322667"/>
    </source>
</evidence>
<organism evidence="1 2">
    <name type="scientific">Gossypium tomentosum</name>
    <name type="common">Hawaiian cotton</name>
    <name type="synonym">Gossypium sandvicense</name>
    <dbReference type="NCBI Taxonomy" id="34277"/>
    <lineage>
        <taxon>Eukaryota</taxon>
        <taxon>Viridiplantae</taxon>
        <taxon>Streptophyta</taxon>
        <taxon>Embryophyta</taxon>
        <taxon>Tracheophyta</taxon>
        <taxon>Spermatophyta</taxon>
        <taxon>Magnoliopsida</taxon>
        <taxon>eudicotyledons</taxon>
        <taxon>Gunneridae</taxon>
        <taxon>Pentapetalae</taxon>
        <taxon>rosids</taxon>
        <taxon>malvids</taxon>
        <taxon>Malvales</taxon>
        <taxon>Malvaceae</taxon>
        <taxon>Malvoideae</taxon>
        <taxon>Gossypium</taxon>
    </lineage>
</organism>
<sequence>MPLYLGISAYQPEQKLSFFLTWLGVVDVDFKFKNSWWVEGCSLFLWIKSNDLYFKYPLEQREEILWLFKV</sequence>
<dbReference type="EMBL" id="CM017632">
    <property type="protein sequence ID" value="TYH47709.1"/>
    <property type="molecule type" value="Genomic_DNA"/>
</dbReference>
<dbReference type="Proteomes" id="UP000322667">
    <property type="component" value="Chromosome D10"/>
</dbReference>
<reference evidence="1 2" key="1">
    <citation type="submission" date="2019-07" db="EMBL/GenBank/DDBJ databases">
        <title>WGS assembly of Gossypium tomentosum.</title>
        <authorList>
            <person name="Chen Z.J."/>
            <person name="Sreedasyam A."/>
            <person name="Ando A."/>
            <person name="Song Q."/>
            <person name="De L."/>
            <person name="Hulse-Kemp A."/>
            <person name="Ding M."/>
            <person name="Ye W."/>
            <person name="Kirkbride R."/>
            <person name="Jenkins J."/>
            <person name="Plott C."/>
            <person name="Lovell J."/>
            <person name="Lin Y.-M."/>
            <person name="Vaughn R."/>
            <person name="Liu B."/>
            <person name="Li W."/>
            <person name="Simpson S."/>
            <person name="Scheffler B."/>
            <person name="Saski C."/>
            <person name="Grover C."/>
            <person name="Hu G."/>
            <person name="Conover J."/>
            <person name="Carlson J."/>
            <person name="Shu S."/>
            <person name="Boston L."/>
            <person name="Williams M."/>
            <person name="Peterson D."/>
            <person name="Mcgee K."/>
            <person name="Jones D."/>
            <person name="Wendel J."/>
            <person name="Stelly D."/>
            <person name="Grimwood J."/>
            <person name="Schmutz J."/>
        </authorList>
    </citation>
    <scope>NUCLEOTIDE SEQUENCE [LARGE SCALE GENOMIC DNA]</scope>
    <source>
        <strain evidence="1">7179.01</strain>
    </source>
</reference>
<gene>
    <name evidence="1" type="ORF">ES332_D10G016500v1</name>
</gene>
<dbReference type="AlphaFoldDB" id="A0A5D2J069"/>
<evidence type="ECO:0000313" key="1">
    <source>
        <dbReference type="EMBL" id="TYH47709.1"/>
    </source>
</evidence>
<keyword evidence="2" id="KW-1185">Reference proteome</keyword>
<proteinExistence type="predicted"/>
<accession>A0A5D2J069</accession>
<name>A0A5D2J069_GOSTO</name>